<evidence type="ECO:0000256" key="9">
    <source>
        <dbReference type="ARBA" id="ARBA00043982"/>
    </source>
</evidence>
<keyword evidence="3 10" id="KW-1003">Cell membrane</keyword>
<evidence type="ECO:0000256" key="8">
    <source>
        <dbReference type="ARBA" id="ARBA00023287"/>
    </source>
</evidence>
<gene>
    <name evidence="12" type="ORF">UN64_17745</name>
</gene>
<protein>
    <recommendedName>
        <fullName evidence="10">ComG operon protein 3</fullName>
    </recommendedName>
</protein>
<comment type="subunit">
    <text evidence="10">Homodimer.</text>
</comment>
<dbReference type="InterPro" id="IPR012902">
    <property type="entry name" value="N_methyl_site"/>
</dbReference>
<evidence type="ECO:0000256" key="6">
    <source>
        <dbReference type="ARBA" id="ARBA00022989"/>
    </source>
</evidence>
<feature type="modified residue" description="N-methylphenylalanine" evidence="11">
    <location>
        <position position="16"/>
    </location>
</feature>
<dbReference type="GO" id="GO:0030420">
    <property type="term" value="P:establishment of competence for transformation"/>
    <property type="evidence" value="ECO:0007669"/>
    <property type="project" value="UniProtKB-UniRule"/>
</dbReference>
<dbReference type="InterPro" id="IPR016940">
    <property type="entry name" value="ComGC"/>
</dbReference>
<comment type="function">
    <text evidence="10">Required for transformation and DNA binding.</text>
</comment>
<keyword evidence="7 10" id="KW-0472">Membrane</keyword>
<accession>A0A1V3G3Z5</accession>
<organism evidence="12 13">
    <name type="scientific">Fictibacillus arsenicus</name>
    <dbReference type="NCBI Taxonomy" id="255247"/>
    <lineage>
        <taxon>Bacteria</taxon>
        <taxon>Bacillati</taxon>
        <taxon>Bacillota</taxon>
        <taxon>Bacilli</taxon>
        <taxon>Bacillales</taxon>
        <taxon>Fictibacillaceae</taxon>
        <taxon>Fictibacillus</taxon>
    </lineage>
</organism>
<name>A0A1V3G3Z5_9BACL</name>
<keyword evidence="5 10" id="KW-0812">Transmembrane</keyword>
<comment type="similarity">
    <text evidence="9 10">Belongs to the ComGC family.</text>
</comment>
<dbReference type="Proteomes" id="UP000188597">
    <property type="component" value="Unassembled WGS sequence"/>
</dbReference>
<comment type="subcellular location">
    <subcellularLocation>
        <location evidence="1">Cell membrane</location>
        <topology evidence="1">Single-pass membrane protein</topology>
    </subcellularLocation>
    <subcellularLocation>
        <location evidence="2">Cell surface</location>
    </subcellularLocation>
</comment>
<evidence type="ECO:0000313" key="12">
    <source>
        <dbReference type="EMBL" id="OOE09873.1"/>
    </source>
</evidence>
<keyword evidence="8 10" id="KW-0178">Competence</keyword>
<sequence length="112" mass="12660">MLYREENAFMRNENGFTLIEMMIVLLIISVLMLIALPSMTKNNAIVKSLGCEATIDLVQGQVGAYEAEKNELPTIEQLFDEKYIDTKVCPDKEPLLIDSEGKVYVDNEDETP</sequence>
<dbReference type="NCBIfam" id="TIGR02532">
    <property type="entry name" value="IV_pilin_GFxxxE"/>
    <property type="match status" value="1"/>
</dbReference>
<dbReference type="NCBIfam" id="NF040999">
    <property type="entry name" value="pilin_ComGC"/>
    <property type="match status" value="1"/>
</dbReference>
<evidence type="ECO:0000256" key="11">
    <source>
        <dbReference type="PIRSR" id="PIRSR029928-50"/>
    </source>
</evidence>
<proteinExistence type="inferred from homology"/>
<evidence type="ECO:0000256" key="7">
    <source>
        <dbReference type="ARBA" id="ARBA00023136"/>
    </source>
</evidence>
<reference evidence="12 13" key="1">
    <citation type="submission" date="2016-11" db="EMBL/GenBank/DDBJ databases">
        <authorList>
            <person name="Jaros S."/>
            <person name="Januszkiewicz K."/>
            <person name="Wedrychowicz H."/>
        </authorList>
    </citation>
    <scope>NUCLEOTIDE SEQUENCE [LARGE SCALE GENOMIC DNA]</scope>
    <source>
        <strain evidence="12 13">Con a/3</strain>
    </source>
</reference>
<dbReference type="EMBL" id="MQMF01000005">
    <property type="protein sequence ID" value="OOE09873.1"/>
    <property type="molecule type" value="Genomic_DNA"/>
</dbReference>
<evidence type="ECO:0000256" key="2">
    <source>
        <dbReference type="ARBA" id="ARBA00004241"/>
    </source>
</evidence>
<evidence type="ECO:0000256" key="3">
    <source>
        <dbReference type="ARBA" id="ARBA00022475"/>
    </source>
</evidence>
<evidence type="ECO:0000313" key="13">
    <source>
        <dbReference type="Proteomes" id="UP000188597"/>
    </source>
</evidence>
<dbReference type="Pfam" id="PF07963">
    <property type="entry name" value="N_methyl"/>
    <property type="match status" value="1"/>
</dbReference>
<dbReference type="AlphaFoldDB" id="A0A1V3G3Z5"/>
<evidence type="ECO:0000256" key="10">
    <source>
        <dbReference type="PIRNR" id="PIRNR029928"/>
    </source>
</evidence>
<dbReference type="Gene3D" id="3.30.700.10">
    <property type="entry name" value="Glycoprotein, Type 4 Pilin"/>
    <property type="match status" value="1"/>
</dbReference>
<keyword evidence="6 10" id="KW-1133">Transmembrane helix</keyword>
<comment type="caution">
    <text evidence="12">The sequence shown here is derived from an EMBL/GenBank/DDBJ whole genome shotgun (WGS) entry which is preliminary data.</text>
</comment>
<feature type="chain" id="PRO_5035525908" description="ComG operon protein 3" evidence="11">
    <location>
        <begin position="16"/>
        <end position="112"/>
    </location>
</feature>
<keyword evidence="4 11" id="KW-0488">Methylation</keyword>
<feature type="transmembrane region" description="Helical" evidence="10">
    <location>
        <begin position="15"/>
        <end position="36"/>
    </location>
</feature>
<keyword evidence="10" id="KW-0813">Transport</keyword>
<feature type="propeptide" id="PRO_5035525907" evidence="11">
    <location>
        <begin position="1"/>
        <end position="15"/>
    </location>
</feature>
<evidence type="ECO:0000256" key="4">
    <source>
        <dbReference type="ARBA" id="ARBA00022481"/>
    </source>
</evidence>
<evidence type="ECO:0000256" key="5">
    <source>
        <dbReference type="ARBA" id="ARBA00022692"/>
    </source>
</evidence>
<dbReference type="InterPro" id="IPR045584">
    <property type="entry name" value="Pilin-like"/>
</dbReference>
<evidence type="ECO:0000256" key="1">
    <source>
        <dbReference type="ARBA" id="ARBA00004162"/>
    </source>
</evidence>
<dbReference type="GO" id="GO:0009986">
    <property type="term" value="C:cell surface"/>
    <property type="evidence" value="ECO:0007669"/>
    <property type="project" value="UniProtKB-SubCell"/>
</dbReference>
<dbReference type="SUPFAM" id="SSF54523">
    <property type="entry name" value="Pili subunits"/>
    <property type="match status" value="1"/>
</dbReference>
<dbReference type="PIRSF" id="PIRSF029928">
    <property type="entry name" value="Late_competence_ComGC"/>
    <property type="match status" value="1"/>
</dbReference>
<dbReference type="GO" id="GO:0005886">
    <property type="term" value="C:plasma membrane"/>
    <property type="evidence" value="ECO:0007669"/>
    <property type="project" value="UniProtKB-SubCell"/>
</dbReference>